<keyword evidence="5 9" id="KW-0067">ATP-binding</keyword>
<feature type="compositionally biased region" description="Polar residues" evidence="11">
    <location>
        <begin position="1342"/>
        <end position="1352"/>
    </location>
</feature>
<dbReference type="SUPFAM" id="SSF52540">
    <property type="entry name" value="P-loop containing nucleoside triphosphate hydrolases"/>
    <property type="match status" value="1"/>
</dbReference>
<keyword evidence="2" id="KW-0963">Cytoplasm</keyword>
<dbReference type="GO" id="GO:0008574">
    <property type="term" value="F:plus-end-directed microtubule motor activity"/>
    <property type="evidence" value="ECO:0007669"/>
    <property type="project" value="TreeGrafter"/>
</dbReference>
<evidence type="ECO:0000256" key="11">
    <source>
        <dbReference type="SAM" id="MobiDB-lite"/>
    </source>
</evidence>
<evidence type="ECO:0000313" key="14">
    <source>
        <dbReference type="Proteomes" id="UP001258017"/>
    </source>
</evidence>
<evidence type="ECO:0000256" key="9">
    <source>
        <dbReference type="PROSITE-ProRule" id="PRU00283"/>
    </source>
</evidence>
<dbReference type="EMBL" id="JAIFRP010000045">
    <property type="protein sequence ID" value="KAK2580830.1"/>
    <property type="molecule type" value="Genomic_DNA"/>
</dbReference>
<reference evidence="13" key="2">
    <citation type="journal article" date="2023" name="Commun. Biol.">
        <title>Intrasexual cuticular hydrocarbon dimorphism in a wasp sheds light on hydrocarbon biosynthesis genes in Hymenoptera.</title>
        <authorList>
            <person name="Moris V.C."/>
            <person name="Podsiadlowski L."/>
            <person name="Martin S."/>
            <person name="Oeyen J.P."/>
            <person name="Donath A."/>
            <person name="Petersen M."/>
            <person name="Wilbrandt J."/>
            <person name="Misof B."/>
            <person name="Liedtke D."/>
            <person name="Thamm M."/>
            <person name="Scheiner R."/>
            <person name="Schmitt T."/>
            <person name="Niehuis O."/>
        </authorList>
    </citation>
    <scope>NUCLEOTIDE SEQUENCE</scope>
    <source>
        <strain evidence="13">GBR_01_08_01A</strain>
    </source>
</reference>
<dbReference type="InterPro" id="IPR036961">
    <property type="entry name" value="Kinesin_motor_dom_sf"/>
</dbReference>
<comment type="similarity">
    <text evidence="9">Belongs to the TRAFAC class myosin-kinesin ATPase superfamily. Kinesin family.</text>
</comment>
<accession>A0AAD9RJF8</accession>
<keyword evidence="8" id="KW-0206">Cytoskeleton</keyword>
<evidence type="ECO:0000256" key="7">
    <source>
        <dbReference type="ARBA" id="ARBA00023175"/>
    </source>
</evidence>
<keyword evidence="4 9" id="KW-0547">Nucleotide-binding</keyword>
<sequence>MISDDNPSSPIARSSMENVLIEESEVESIDSDVEDSIPESPRVATSPIFDVFLKIKPGTRTTRNNMPISVNKSSYAVLNPTTLRTRFTPCGKPRTPRLSRPSSSVTKTFTFSKIFEPEISQAEFFEQTVKQRIVEFLTGQNSTIMTYGTTNSGKTYTLYGTPDQPGLIPRSIEYVFSAITCTLMPWYKLNPNNTLISLDDYERLQESEKKEKLLKSQMINKEKFTEARRSLENSEQSNENKDSNGESMYAVWLSFAEIYNENIYDLLDFDDSTKSRSLKLIGDKNGLTHVKGLTTVYATTAFEACQILMAGQSRMNTAFTTLNPKSSRSHTIFTMGLLKYQKAYAPHEVEASTLTFCDLAGSGRSKKVGDSSTRLKEARNINNSLLVLGRCLKTVYERQSTKQVTDHVNGPFRESKLTRIFQRALSGHEHVTFLINIDPSTELVNETQSILNISAIARKIGPEIKESRRSARGIIRCPKIADTNTRFDDWKLLTLPIDERKDNQSTQKMTVKPERNSTLQEESLKVALLKRELEVRQELADYYKDKIQRIEETWKERTKEVEEEGKVLLKWSVDQIESFYTKRIDSIMYGKKRKRDELSYDDKDTDSSLHEDWQAGTTSKIGALKDSLKKLQDEHRAVLADKNTCSYELALLKKELKDFQDLAQSEMSNSNVIDDDPDRNSNSLASKLKSLIDEKNSRITILREDLEEIKNKYLNTKEENEIVDEESSKSTNTIRGDPTEIIKLKEELSKKTAVIHSLTIKLESCEKELNQTEADCKDVENRNVELLEKMEALEGAMRQMERKGKDSSTPRPPYYLEEASIEKLDCQLEKNNENLTYRLSSITNDSFFGDATGEPGNLTVQAHIDIKKQNLDDRKNLSKRTSSNISDTESKSLFDSSGNDFRSSDASSKNDSGIVVGSKFDSKLLGVGGEILQDSFDWKMIRTVNDAAGRKLSAYRDKLLFKEKELQRLKEENLQIIEKYKEVSESLDAKSREYERDTYVLREKLKTAEESKDSISASLKTYTSTNACLECELSVVRGRLKEVTTACRENYIPRLDELEKDLLSKTLEVNEANNKIAMVNSDLTKLDDLMERLNKLTIVVDECQKERDDLREQLCQCLEVQADLEMKLETFNSLINDKEDKLTSLEIDAAIVVEDNGKNYKRANELRDKVERIRREISSIHNNLLHSEESRKDIEKKTEEKLNDLRSKLAKFEKDAVFVARIIEDLDDKQNELTQVKDQLHQKEYEISLCKRNRDATVQKYDFLVRQLQEELQQFRELSLTDKESSNCPARTRTKFRVSESLKKFTRVGKNADGNWKPAYLRKKSTEEKSVASTSNFLVSRLSSSQETNMEVTSDDHEKLHKCSELNDETISSQTESDVDSNETDSRATSESSSKTEDDFEAKAVPSGCTRRCSMTGWMRIRRINARTVLPVRSDVEHDGDRSDS</sequence>
<feature type="region of interest" description="Disordered" evidence="11">
    <location>
        <begin position="1342"/>
        <end position="1403"/>
    </location>
</feature>
<dbReference type="GO" id="GO:0005876">
    <property type="term" value="C:spindle microtubule"/>
    <property type="evidence" value="ECO:0007669"/>
    <property type="project" value="TreeGrafter"/>
</dbReference>
<dbReference type="GO" id="GO:0072686">
    <property type="term" value="C:mitotic spindle"/>
    <property type="evidence" value="ECO:0007669"/>
    <property type="project" value="TreeGrafter"/>
</dbReference>
<dbReference type="PRINTS" id="PR00380">
    <property type="entry name" value="KINESINHEAVY"/>
</dbReference>
<proteinExistence type="inferred from homology"/>
<keyword evidence="7 9" id="KW-0505">Motor protein</keyword>
<organism evidence="13 14">
    <name type="scientific">Odynerus spinipes</name>
    <dbReference type="NCBI Taxonomy" id="1348599"/>
    <lineage>
        <taxon>Eukaryota</taxon>
        <taxon>Metazoa</taxon>
        <taxon>Ecdysozoa</taxon>
        <taxon>Arthropoda</taxon>
        <taxon>Hexapoda</taxon>
        <taxon>Insecta</taxon>
        <taxon>Pterygota</taxon>
        <taxon>Neoptera</taxon>
        <taxon>Endopterygota</taxon>
        <taxon>Hymenoptera</taxon>
        <taxon>Apocrita</taxon>
        <taxon>Aculeata</taxon>
        <taxon>Vespoidea</taxon>
        <taxon>Vespidae</taxon>
        <taxon>Eumeninae</taxon>
        <taxon>Odynerus</taxon>
    </lineage>
</organism>
<dbReference type="Pfam" id="PF00225">
    <property type="entry name" value="Kinesin"/>
    <property type="match status" value="1"/>
</dbReference>
<feature type="coiled-coil region" evidence="10">
    <location>
        <begin position="952"/>
        <end position="997"/>
    </location>
</feature>
<dbReference type="SMART" id="SM00129">
    <property type="entry name" value="KISc"/>
    <property type="match status" value="1"/>
</dbReference>
<reference evidence="13" key="1">
    <citation type="submission" date="2021-08" db="EMBL/GenBank/DDBJ databases">
        <authorList>
            <person name="Misof B."/>
            <person name="Oliver O."/>
            <person name="Podsiadlowski L."/>
            <person name="Donath A."/>
            <person name="Peters R."/>
            <person name="Mayer C."/>
            <person name="Rust J."/>
            <person name="Gunkel S."/>
            <person name="Lesny P."/>
            <person name="Martin S."/>
            <person name="Oeyen J.P."/>
            <person name="Petersen M."/>
            <person name="Panagiotis P."/>
            <person name="Wilbrandt J."/>
            <person name="Tanja T."/>
        </authorList>
    </citation>
    <scope>NUCLEOTIDE SEQUENCE</scope>
    <source>
        <strain evidence="13">GBR_01_08_01A</strain>
        <tissue evidence="13">Thorax + abdomen</tissue>
    </source>
</reference>
<evidence type="ECO:0000256" key="2">
    <source>
        <dbReference type="ARBA" id="ARBA00022490"/>
    </source>
</evidence>
<comment type="subcellular location">
    <subcellularLocation>
        <location evidence="1">Cytoplasm</location>
        <location evidence="1">Cytoskeleton</location>
        <location evidence="1">Spindle</location>
    </subcellularLocation>
</comment>
<evidence type="ECO:0000256" key="3">
    <source>
        <dbReference type="ARBA" id="ARBA00022553"/>
    </source>
</evidence>
<dbReference type="GO" id="GO:0005524">
    <property type="term" value="F:ATP binding"/>
    <property type="evidence" value="ECO:0007669"/>
    <property type="project" value="UniProtKB-UniRule"/>
</dbReference>
<name>A0AAD9RJF8_9HYME</name>
<keyword evidence="6 10" id="KW-0175">Coiled coil</keyword>
<gene>
    <name evidence="13" type="ORF">KPH14_005912</name>
</gene>
<dbReference type="Gene3D" id="3.40.850.10">
    <property type="entry name" value="Kinesin motor domain"/>
    <property type="match status" value="1"/>
</dbReference>
<feature type="coiled-coil region" evidence="10">
    <location>
        <begin position="1055"/>
        <end position="1278"/>
    </location>
</feature>
<keyword evidence="3" id="KW-0597">Phosphoprotein</keyword>
<dbReference type="GO" id="GO:0051231">
    <property type="term" value="P:spindle elongation"/>
    <property type="evidence" value="ECO:0007669"/>
    <property type="project" value="TreeGrafter"/>
</dbReference>
<dbReference type="GO" id="GO:0090307">
    <property type="term" value="P:mitotic spindle assembly"/>
    <property type="evidence" value="ECO:0007669"/>
    <property type="project" value="TreeGrafter"/>
</dbReference>
<feature type="region of interest" description="Disordered" evidence="11">
    <location>
        <begin position="875"/>
        <end position="911"/>
    </location>
</feature>
<evidence type="ECO:0000256" key="6">
    <source>
        <dbReference type="ARBA" id="ARBA00023054"/>
    </source>
</evidence>
<comment type="caution">
    <text evidence="13">The sequence shown here is derived from an EMBL/GenBank/DDBJ whole genome shotgun (WGS) entry which is preliminary data.</text>
</comment>
<dbReference type="InterPro" id="IPR047149">
    <property type="entry name" value="KIF11-like"/>
</dbReference>
<evidence type="ECO:0000256" key="10">
    <source>
        <dbReference type="SAM" id="Coils"/>
    </source>
</evidence>
<evidence type="ECO:0000256" key="8">
    <source>
        <dbReference type="ARBA" id="ARBA00023212"/>
    </source>
</evidence>
<evidence type="ECO:0000256" key="4">
    <source>
        <dbReference type="ARBA" id="ARBA00022741"/>
    </source>
</evidence>
<dbReference type="InterPro" id="IPR001752">
    <property type="entry name" value="Kinesin_motor_dom"/>
</dbReference>
<dbReference type="InterPro" id="IPR027417">
    <property type="entry name" value="P-loop_NTPase"/>
</dbReference>
<feature type="binding site" evidence="9">
    <location>
        <begin position="148"/>
        <end position="155"/>
    </location>
    <ligand>
        <name>ATP</name>
        <dbReference type="ChEBI" id="CHEBI:30616"/>
    </ligand>
</feature>
<dbReference type="GO" id="GO:0007018">
    <property type="term" value="P:microtubule-based movement"/>
    <property type="evidence" value="ECO:0007669"/>
    <property type="project" value="InterPro"/>
</dbReference>
<evidence type="ECO:0000259" key="12">
    <source>
        <dbReference type="PROSITE" id="PS50067"/>
    </source>
</evidence>
<evidence type="ECO:0000256" key="5">
    <source>
        <dbReference type="ARBA" id="ARBA00022840"/>
    </source>
</evidence>
<keyword evidence="14" id="KW-1185">Reference proteome</keyword>
<dbReference type="Proteomes" id="UP001258017">
    <property type="component" value="Unassembled WGS sequence"/>
</dbReference>
<evidence type="ECO:0000256" key="1">
    <source>
        <dbReference type="ARBA" id="ARBA00004186"/>
    </source>
</evidence>
<protein>
    <recommendedName>
        <fullName evidence="12">Kinesin motor domain-containing protein</fullName>
    </recommendedName>
</protein>
<feature type="coiled-coil region" evidence="10">
    <location>
        <begin position="755"/>
        <end position="803"/>
    </location>
</feature>
<dbReference type="GO" id="GO:0008017">
    <property type="term" value="F:microtubule binding"/>
    <property type="evidence" value="ECO:0007669"/>
    <property type="project" value="InterPro"/>
</dbReference>
<dbReference type="SUPFAM" id="SSF57997">
    <property type="entry name" value="Tropomyosin"/>
    <property type="match status" value="2"/>
</dbReference>
<dbReference type="PANTHER" id="PTHR47970:SF29">
    <property type="entry name" value="KINESIN FAMILY MEMBER 20B"/>
    <property type="match status" value="1"/>
</dbReference>
<evidence type="ECO:0000313" key="13">
    <source>
        <dbReference type="EMBL" id="KAK2580830.1"/>
    </source>
</evidence>
<dbReference type="PANTHER" id="PTHR47970">
    <property type="entry name" value="KINESIN-LIKE PROTEIN KIF11"/>
    <property type="match status" value="1"/>
</dbReference>
<dbReference type="PROSITE" id="PS50067">
    <property type="entry name" value="KINESIN_MOTOR_2"/>
    <property type="match status" value="1"/>
</dbReference>
<dbReference type="GO" id="GO:0005634">
    <property type="term" value="C:nucleus"/>
    <property type="evidence" value="ECO:0007669"/>
    <property type="project" value="TreeGrafter"/>
</dbReference>
<feature type="coiled-coil region" evidence="10">
    <location>
        <begin position="692"/>
        <end position="726"/>
    </location>
</feature>
<feature type="domain" description="Kinesin motor" evidence="12">
    <location>
        <begin position="48"/>
        <end position="460"/>
    </location>
</feature>
<feature type="compositionally biased region" description="Basic and acidic residues" evidence="11">
    <location>
        <begin position="1354"/>
        <end position="1365"/>
    </location>
</feature>
<feature type="compositionally biased region" description="Polar residues" evidence="11">
    <location>
        <begin position="879"/>
        <end position="911"/>
    </location>
</feature>